<keyword evidence="3" id="KW-0472">Membrane</keyword>
<keyword evidence="3" id="KW-0812">Transmembrane</keyword>
<accession>A0A6C0JBT4</accession>
<keyword evidence="3" id="KW-1133">Transmembrane helix</keyword>
<evidence type="ECO:0000256" key="3">
    <source>
        <dbReference type="SAM" id="Phobius"/>
    </source>
</evidence>
<evidence type="ECO:0000313" key="4">
    <source>
        <dbReference type="EMBL" id="QHU02281.1"/>
    </source>
</evidence>
<protein>
    <recommendedName>
        <fullName evidence="5">SMODS and SLOG-associating 2TM effector domain-containing protein</fullName>
    </recommendedName>
</protein>
<dbReference type="AlphaFoldDB" id="A0A6C0JBT4"/>
<dbReference type="EMBL" id="MN740355">
    <property type="protein sequence ID" value="QHU02281.1"/>
    <property type="molecule type" value="Genomic_DNA"/>
</dbReference>
<feature type="transmembrane region" description="Helical" evidence="3">
    <location>
        <begin position="87"/>
        <end position="108"/>
    </location>
</feature>
<evidence type="ECO:0008006" key="5">
    <source>
        <dbReference type="Google" id="ProtNLM"/>
    </source>
</evidence>
<feature type="coiled-coil region" evidence="1">
    <location>
        <begin position="207"/>
        <end position="256"/>
    </location>
</feature>
<feature type="region of interest" description="Disordered" evidence="2">
    <location>
        <begin position="317"/>
        <end position="338"/>
    </location>
</feature>
<sequence length="443" mass="50593">MSENTSLIKKPTTLENKDIPVWHQQQELILKRWSEIGSSYRYLHDKSFKKFNKQNMWFALPVIVISTVTGTANFAQGSFPEAWKEFVPLGIGFLNLSAGLITTLGQFLRVSELLEGHRAASLAYSKFARNISVELSLPVKERTDNGSIFITNCRVELDRLIEQSPDIPEDIIKSFVKRFPEPHTDSSGNLTNKYDFFRPEILDIRPIKIYRDEEEEIKRRLQVAREDAKKEALEEAKRLEKAMKEKEVERIKIIEETRREFEKGQKKQNKEIKQMFEMAQKRTQAEIVKNKFSVTNIEETMSDLIGSLSQAQNVVDDYTDSDCSSDGSPNISPRNTPTKTITNIEEESITNTKERESITNTKEGESITNTKEGESITNTKEGESITNTKEGESITNLEEESITNLEREETIINILEGTITNIEETADEPINNIEIIITDISGN</sequence>
<feature type="compositionally biased region" description="Polar residues" evidence="2">
    <location>
        <begin position="321"/>
        <end position="338"/>
    </location>
</feature>
<evidence type="ECO:0000256" key="1">
    <source>
        <dbReference type="SAM" id="Coils"/>
    </source>
</evidence>
<evidence type="ECO:0000256" key="2">
    <source>
        <dbReference type="SAM" id="MobiDB-lite"/>
    </source>
</evidence>
<feature type="compositionally biased region" description="Polar residues" evidence="2">
    <location>
        <begin position="366"/>
        <end position="386"/>
    </location>
</feature>
<feature type="transmembrane region" description="Helical" evidence="3">
    <location>
        <begin position="56"/>
        <end position="75"/>
    </location>
</feature>
<proteinExistence type="predicted"/>
<reference evidence="4" key="1">
    <citation type="journal article" date="2020" name="Nature">
        <title>Giant virus diversity and host interactions through global metagenomics.</title>
        <authorList>
            <person name="Schulz F."/>
            <person name="Roux S."/>
            <person name="Paez-Espino D."/>
            <person name="Jungbluth S."/>
            <person name="Walsh D.A."/>
            <person name="Denef V.J."/>
            <person name="McMahon K.D."/>
            <person name="Konstantinidis K.T."/>
            <person name="Eloe-Fadrosh E.A."/>
            <person name="Kyrpides N.C."/>
            <person name="Woyke T."/>
        </authorList>
    </citation>
    <scope>NUCLEOTIDE SEQUENCE</scope>
    <source>
        <strain evidence="4">GVMAG-M-3300025880-75</strain>
    </source>
</reference>
<feature type="region of interest" description="Disordered" evidence="2">
    <location>
        <begin position="350"/>
        <end position="386"/>
    </location>
</feature>
<feature type="compositionally biased region" description="Basic and acidic residues" evidence="2">
    <location>
        <begin position="352"/>
        <end position="365"/>
    </location>
</feature>
<name>A0A6C0JBT4_9ZZZZ</name>
<dbReference type="NCBIfam" id="NF033632">
    <property type="entry name" value="SLATT_4"/>
    <property type="match status" value="1"/>
</dbReference>
<organism evidence="4">
    <name type="scientific">viral metagenome</name>
    <dbReference type="NCBI Taxonomy" id="1070528"/>
    <lineage>
        <taxon>unclassified sequences</taxon>
        <taxon>metagenomes</taxon>
        <taxon>organismal metagenomes</taxon>
    </lineage>
</organism>
<keyword evidence="1" id="KW-0175">Coiled coil</keyword>